<dbReference type="InterPro" id="IPR048278">
    <property type="entry name" value="PFN"/>
</dbReference>
<dbReference type="SUPFAM" id="SSF55770">
    <property type="entry name" value="Profilin (actin-binding protein)"/>
    <property type="match status" value="1"/>
</dbReference>
<dbReference type="InterPro" id="IPR036140">
    <property type="entry name" value="PFN_sf"/>
</dbReference>
<dbReference type="Proteomes" id="UP001311799">
    <property type="component" value="Unassembled WGS sequence"/>
</dbReference>
<organism evidence="3 4">
    <name type="scientific">Cryptosporidium xiaoi</name>
    <dbReference type="NCBI Taxonomy" id="659607"/>
    <lineage>
        <taxon>Eukaryota</taxon>
        <taxon>Sar</taxon>
        <taxon>Alveolata</taxon>
        <taxon>Apicomplexa</taxon>
        <taxon>Conoidasida</taxon>
        <taxon>Coccidia</taxon>
        <taxon>Eucoccidiorida</taxon>
        <taxon>Eimeriorina</taxon>
        <taxon>Cryptosporidiidae</taxon>
        <taxon>Cryptosporidium</taxon>
    </lineage>
</organism>
<dbReference type="GO" id="GO:0003779">
    <property type="term" value="F:actin binding"/>
    <property type="evidence" value="ECO:0007669"/>
    <property type="project" value="UniProtKB-KW"/>
</dbReference>
<evidence type="ECO:0000256" key="1">
    <source>
        <dbReference type="ARBA" id="ARBA00010058"/>
    </source>
</evidence>
<comment type="similarity">
    <text evidence="1 2">Belongs to the profilin family.</text>
</comment>
<sequence length="163" mass="17567">MSDWDTIVKEWLIDTGSVCAGGLCSTSDGALYAASIDEGDAWQTLVREDHEENVVQADGVTEAPETINDQSTILQAITEGVAPKGVWIGGSKYKIVRVEKDFQQNDASVHVIFCTKPQGGCFIVDTQNGSAVIAIYDESKEQSSGNCKKVALQLAEYLVSQGY</sequence>
<gene>
    <name evidence="3" type="ORF">RS030_182735</name>
</gene>
<comment type="caution">
    <text evidence="3">The sequence shown here is derived from an EMBL/GenBank/DDBJ whole genome shotgun (WGS) entry which is preliminary data.</text>
</comment>
<evidence type="ECO:0000313" key="3">
    <source>
        <dbReference type="EMBL" id="KAK6590130.1"/>
    </source>
</evidence>
<dbReference type="EMBL" id="JAWDEY010000009">
    <property type="protein sequence ID" value="KAK6590130.1"/>
    <property type="molecule type" value="Genomic_DNA"/>
</dbReference>
<name>A0AAV9XZD1_9CRYT</name>
<dbReference type="AlphaFoldDB" id="A0AAV9XZD1"/>
<evidence type="ECO:0000256" key="2">
    <source>
        <dbReference type="RuleBase" id="RU003909"/>
    </source>
</evidence>
<dbReference type="InterPro" id="IPR005455">
    <property type="entry name" value="PFN_euk"/>
</dbReference>
<evidence type="ECO:0000313" key="4">
    <source>
        <dbReference type="Proteomes" id="UP001311799"/>
    </source>
</evidence>
<accession>A0AAV9XZD1</accession>
<keyword evidence="2" id="KW-0009">Actin-binding</keyword>
<dbReference type="Gene3D" id="3.30.450.30">
    <property type="entry name" value="Dynein light chain 2a, cytoplasmic"/>
    <property type="match status" value="1"/>
</dbReference>
<protein>
    <recommendedName>
        <fullName evidence="2">Profilin</fullName>
    </recommendedName>
</protein>
<dbReference type="SMART" id="SM00392">
    <property type="entry name" value="PROF"/>
    <property type="match status" value="1"/>
</dbReference>
<proteinExistence type="inferred from homology"/>
<keyword evidence="4" id="KW-1185">Reference proteome</keyword>
<dbReference type="Pfam" id="PF00235">
    <property type="entry name" value="Profilin"/>
    <property type="match status" value="1"/>
</dbReference>
<reference evidence="3 4" key="1">
    <citation type="submission" date="2023-10" db="EMBL/GenBank/DDBJ databases">
        <title>Comparative genomics analysis reveals potential genetic determinants of host preference in Cryptosporidium xiaoi.</title>
        <authorList>
            <person name="Xiao L."/>
            <person name="Li J."/>
        </authorList>
    </citation>
    <scope>NUCLEOTIDE SEQUENCE [LARGE SCALE GENOMIC DNA]</scope>
    <source>
        <strain evidence="3 4">52996</strain>
    </source>
</reference>